<dbReference type="EMBL" id="CP036432">
    <property type="protein sequence ID" value="QDV85331.1"/>
    <property type="molecule type" value="Genomic_DNA"/>
</dbReference>
<sequence length="317" mass="33899">MNIRYLVAAYAIAVAVPAFAQHHHGGHSGHGSHIGHGSHLGHGGIHLGHGGHSNHGIHLGHGSHLGHGVHLGIGHGSHLHGGIVGGHIDHHNHIVQDSHGHVVGTTHHDVVHTGWSHVVPTIHGHGHGQYYVQGDQHYFAPIAPVSSSGTYVAAKPALVPYGGFNQTDDLSGRLETLANELLLDLHHNYQHNPGFAETYREAYQLLDAAKFIHAADHNNDRDAIRSRINGTDQLFHHIQQDVRGWSRIHQRQIGSLGILSKMELVEATLHHLMNDVGVSPSGGPDSAPMAPPILEQAPPPPAVDAQLGNTPPPPTIQ</sequence>
<dbReference type="RefSeq" id="WP_145214808.1">
    <property type="nucleotide sequence ID" value="NZ_CP036432.1"/>
</dbReference>
<organism evidence="3 4">
    <name type="scientific">Stieleria magnilauensis</name>
    <dbReference type="NCBI Taxonomy" id="2527963"/>
    <lineage>
        <taxon>Bacteria</taxon>
        <taxon>Pseudomonadati</taxon>
        <taxon>Planctomycetota</taxon>
        <taxon>Planctomycetia</taxon>
        <taxon>Pirellulales</taxon>
        <taxon>Pirellulaceae</taxon>
        <taxon>Stieleria</taxon>
    </lineage>
</organism>
<evidence type="ECO:0000313" key="3">
    <source>
        <dbReference type="EMBL" id="QDV85331.1"/>
    </source>
</evidence>
<accession>A0ABX5XU56</accession>
<gene>
    <name evidence="3" type="ORF">TBK1r_43100</name>
</gene>
<evidence type="ECO:0000313" key="4">
    <source>
        <dbReference type="Proteomes" id="UP000318081"/>
    </source>
</evidence>
<feature type="region of interest" description="Disordered" evidence="1">
    <location>
        <begin position="22"/>
        <end position="61"/>
    </location>
</feature>
<dbReference type="Proteomes" id="UP000318081">
    <property type="component" value="Chromosome"/>
</dbReference>
<proteinExistence type="predicted"/>
<feature type="signal peptide" evidence="2">
    <location>
        <begin position="1"/>
        <end position="20"/>
    </location>
</feature>
<keyword evidence="4" id="KW-1185">Reference proteome</keyword>
<evidence type="ECO:0000256" key="1">
    <source>
        <dbReference type="SAM" id="MobiDB-lite"/>
    </source>
</evidence>
<keyword evidence="2" id="KW-0732">Signal</keyword>
<feature type="region of interest" description="Disordered" evidence="1">
    <location>
        <begin position="276"/>
        <end position="317"/>
    </location>
</feature>
<protein>
    <submittedName>
        <fullName evidence="3">Uncharacterized protein</fullName>
    </submittedName>
</protein>
<feature type="chain" id="PRO_5046051392" evidence="2">
    <location>
        <begin position="21"/>
        <end position="317"/>
    </location>
</feature>
<evidence type="ECO:0000256" key="2">
    <source>
        <dbReference type="SAM" id="SignalP"/>
    </source>
</evidence>
<name>A0ABX5XU56_9BACT</name>
<reference evidence="3 4" key="1">
    <citation type="submission" date="2019-02" db="EMBL/GenBank/DDBJ databases">
        <title>Deep-cultivation of Planctomycetes and their phenomic and genomic characterization uncovers novel biology.</title>
        <authorList>
            <person name="Wiegand S."/>
            <person name="Jogler M."/>
            <person name="Boedeker C."/>
            <person name="Pinto D."/>
            <person name="Vollmers J."/>
            <person name="Rivas-Marin E."/>
            <person name="Kohn T."/>
            <person name="Peeters S.H."/>
            <person name="Heuer A."/>
            <person name="Rast P."/>
            <person name="Oberbeckmann S."/>
            <person name="Bunk B."/>
            <person name="Jeske O."/>
            <person name="Meyerdierks A."/>
            <person name="Storesund J.E."/>
            <person name="Kallscheuer N."/>
            <person name="Luecker S."/>
            <person name="Lage O.M."/>
            <person name="Pohl T."/>
            <person name="Merkel B.J."/>
            <person name="Hornburger P."/>
            <person name="Mueller R.-W."/>
            <person name="Bruemmer F."/>
            <person name="Labrenz M."/>
            <person name="Spormann A.M."/>
            <person name="Op den Camp H."/>
            <person name="Overmann J."/>
            <person name="Amann R."/>
            <person name="Jetten M.S.M."/>
            <person name="Mascher T."/>
            <person name="Medema M.H."/>
            <person name="Devos D.P."/>
            <person name="Kaster A.-K."/>
            <person name="Ovreas L."/>
            <person name="Rohde M."/>
            <person name="Galperin M.Y."/>
            <person name="Jogler C."/>
        </authorList>
    </citation>
    <scope>NUCLEOTIDE SEQUENCE [LARGE SCALE GENOMIC DNA]</scope>
    <source>
        <strain evidence="3 4">TBK1r</strain>
    </source>
</reference>
<feature type="compositionally biased region" description="Gly residues" evidence="1">
    <location>
        <begin position="28"/>
        <end position="53"/>
    </location>
</feature>